<name>A0A8S5R973_9VIRU</name>
<organism evidence="1">
    <name type="scientific">virus sp. ctpeS3</name>
    <dbReference type="NCBI Taxonomy" id="2826815"/>
    <lineage>
        <taxon>Viruses</taxon>
    </lineage>
</organism>
<sequence length="81" mass="9386">MRVISQHGNVDLPYEQIVVCHAMESVIALYNGEIYILGEYSSKEKSYKAMEMLRKQYKQYVGASVNIYGVFQFPQDDEIEV</sequence>
<accession>A0A8S5R973</accession>
<proteinExistence type="predicted"/>
<dbReference type="EMBL" id="BK015845">
    <property type="protein sequence ID" value="DAE27707.1"/>
    <property type="molecule type" value="Genomic_DNA"/>
</dbReference>
<evidence type="ECO:0000313" key="1">
    <source>
        <dbReference type="EMBL" id="DAE27707.1"/>
    </source>
</evidence>
<reference evidence="1" key="1">
    <citation type="journal article" date="2021" name="Proc. Natl. Acad. Sci. U.S.A.">
        <title>A Catalog of Tens of Thousands of Viruses from Human Metagenomes Reveals Hidden Associations with Chronic Diseases.</title>
        <authorList>
            <person name="Tisza M.J."/>
            <person name="Buck C.B."/>
        </authorList>
    </citation>
    <scope>NUCLEOTIDE SEQUENCE</scope>
    <source>
        <strain evidence="1">CtpeS3</strain>
    </source>
</reference>
<protein>
    <submittedName>
        <fullName evidence="1">Uncharacterized protein</fullName>
    </submittedName>
</protein>